<organism evidence="3 4">
    <name type="scientific">Symbiodinium natans</name>
    <dbReference type="NCBI Taxonomy" id="878477"/>
    <lineage>
        <taxon>Eukaryota</taxon>
        <taxon>Sar</taxon>
        <taxon>Alveolata</taxon>
        <taxon>Dinophyceae</taxon>
        <taxon>Suessiales</taxon>
        <taxon>Symbiodiniaceae</taxon>
        <taxon>Symbiodinium</taxon>
    </lineage>
</organism>
<reference evidence="3" key="1">
    <citation type="submission" date="2021-02" db="EMBL/GenBank/DDBJ databases">
        <authorList>
            <person name="Dougan E. K."/>
            <person name="Rhodes N."/>
            <person name="Thang M."/>
            <person name="Chan C."/>
        </authorList>
    </citation>
    <scope>NUCLEOTIDE SEQUENCE</scope>
</reference>
<comment type="caution">
    <text evidence="3">The sequence shown here is derived from an EMBL/GenBank/DDBJ whole genome shotgun (WGS) entry which is preliminary data.</text>
</comment>
<dbReference type="AlphaFoldDB" id="A0A812QQQ2"/>
<evidence type="ECO:0000313" key="3">
    <source>
        <dbReference type="EMBL" id="CAE7399342.1"/>
    </source>
</evidence>
<dbReference type="EMBL" id="CAJNDS010002262">
    <property type="protein sequence ID" value="CAE7399342.1"/>
    <property type="molecule type" value="Genomic_DNA"/>
</dbReference>
<accession>A0A812QQQ2</accession>
<evidence type="ECO:0000256" key="2">
    <source>
        <dbReference type="SAM" id="SignalP"/>
    </source>
</evidence>
<sequence>MKVLFFAALAAPLVQSAVRLRSQDRPWYASSEPTPSSARTESADCNAPCAWDCGTPECSQSCKAVCQPPRCFTACKKPQEQDCRHVCKDPKCTVVCPPQTCHSENCPPPVCNTVCGEAICHMECPGSGCETRCEDPVCHFDCKVDVKTCAKPECKLTCPKVGCHNKTSIDLPFAYRLETKAEPGASAKGAALARPTAAAEGEVAWKGLAKVPEAYGAIDHAEYLAAAQAPAPAPAPRPAEGQGPVRSGA</sequence>
<evidence type="ECO:0000313" key="4">
    <source>
        <dbReference type="Proteomes" id="UP000604046"/>
    </source>
</evidence>
<name>A0A812QQQ2_9DINO</name>
<proteinExistence type="predicted"/>
<evidence type="ECO:0000256" key="1">
    <source>
        <dbReference type="SAM" id="MobiDB-lite"/>
    </source>
</evidence>
<dbReference type="OrthoDB" id="440482at2759"/>
<keyword evidence="4" id="KW-1185">Reference proteome</keyword>
<keyword evidence="2" id="KW-0732">Signal</keyword>
<feature type="region of interest" description="Disordered" evidence="1">
    <location>
        <begin position="228"/>
        <end position="249"/>
    </location>
</feature>
<dbReference type="Proteomes" id="UP000604046">
    <property type="component" value="Unassembled WGS sequence"/>
</dbReference>
<feature type="signal peptide" evidence="2">
    <location>
        <begin position="1"/>
        <end position="16"/>
    </location>
</feature>
<feature type="chain" id="PRO_5032543221" evidence="2">
    <location>
        <begin position="17"/>
        <end position="249"/>
    </location>
</feature>
<gene>
    <name evidence="3" type="primary">ANP2</name>
    <name evidence="3" type="ORF">SNAT2548_LOCUS21742</name>
</gene>
<protein>
    <submittedName>
        <fullName evidence="3">ANP2 protein</fullName>
    </submittedName>
</protein>